<evidence type="ECO:0000313" key="9">
    <source>
        <dbReference type="EMBL" id="TCS33997.1"/>
    </source>
</evidence>
<dbReference type="InterPro" id="IPR017871">
    <property type="entry name" value="ABC_transporter-like_CS"/>
</dbReference>
<name>A0A4R3HQF9_PAULE</name>
<keyword evidence="10" id="KW-1185">Reference proteome</keyword>
<dbReference type="InterPro" id="IPR027417">
    <property type="entry name" value="P-loop_NTPase"/>
</dbReference>
<dbReference type="InterPro" id="IPR003593">
    <property type="entry name" value="AAA+_ATPase"/>
</dbReference>
<comment type="caution">
    <text evidence="9">The sequence shown here is derived from an EMBL/GenBank/DDBJ whole genome shotgun (WGS) entry which is preliminary data.</text>
</comment>
<dbReference type="Proteomes" id="UP000295382">
    <property type="component" value="Unassembled WGS sequence"/>
</dbReference>
<protein>
    <submittedName>
        <fullName evidence="9">Iron complex transport system ATP-binding protein</fullName>
    </submittedName>
</protein>
<gene>
    <name evidence="9" type="ORF">EDC30_11424</name>
</gene>
<organism evidence="9 10">
    <name type="scientific">Paucimonas lemoignei</name>
    <name type="common">Pseudomonas lemoignei</name>
    <dbReference type="NCBI Taxonomy" id="29443"/>
    <lineage>
        <taxon>Bacteria</taxon>
        <taxon>Pseudomonadati</taxon>
        <taxon>Pseudomonadota</taxon>
        <taxon>Betaproteobacteria</taxon>
        <taxon>Burkholderiales</taxon>
        <taxon>Burkholderiaceae</taxon>
        <taxon>Paucimonas</taxon>
    </lineage>
</organism>
<evidence type="ECO:0000313" key="10">
    <source>
        <dbReference type="Proteomes" id="UP000295382"/>
    </source>
</evidence>
<dbReference type="PROSITE" id="PS50893">
    <property type="entry name" value="ABC_TRANSPORTER_2"/>
    <property type="match status" value="1"/>
</dbReference>
<accession>A0A4R3HQF9</accession>
<evidence type="ECO:0000256" key="2">
    <source>
        <dbReference type="ARBA" id="ARBA00022475"/>
    </source>
</evidence>
<dbReference type="EMBL" id="SLZQ01000014">
    <property type="protein sequence ID" value="TCS33997.1"/>
    <property type="molecule type" value="Genomic_DNA"/>
</dbReference>
<dbReference type="GO" id="GO:0005524">
    <property type="term" value="F:ATP binding"/>
    <property type="evidence" value="ECO:0007669"/>
    <property type="project" value="UniProtKB-KW"/>
</dbReference>
<evidence type="ECO:0000256" key="5">
    <source>
        <dbReference type="ARBA" id="ARBA00022840"/>
    </source>
</evidence>
<keyword evidence="3" id="KW-0997">Cell inner membrane</keyword>
<dbReference type="SMART" id="SM00382">
    <property type="entry name" value="AAA"/>
    <property type="match status" value="1"/>
</dbReference>
<comment type="function">
    <text evidence="7">Part of the ABC transporter complex HmuTUV involved in hemin import. Responsible for energy coupling to the transport system.</text>
</comment>
<keyword evidence="3" id="KW-0472">Membrane</keyword>
<reference evidence="9 10" key="1">
    <citation type="submission" date="2019-03" db="EMBL/GenBank/DDBJ databases">
        <title>Genomic Encyclopedia of Type Strains, Phase IV (KMG-IV): sequencing the most valuable type-strain genomes for metagenomic binning, comparative biology and taxonomic classification.</title>
        <authorList>
            <person name="Goeker M."/>
        </authorList>
    </citation>
    <scope>NUCLEOTIDE SEQUENCE [LARGE SCALE GENOMIC DNA]</scope>
    <source>
        <strain evidence="9 10">DSM 7445</strain>
    </source>
</reference>
<evidence type="ECO:0000256" key="7">
    <source>
        <dbReference type="ARBA" id="ARBA00037066"/>
    </source>
</evidence>
<dbReference type="RefSeq" id="WP_132259987.1">
    <property type="nucleotide sequence ID" value="NZ_SLZQ01000014.1"/>
</dbReference>
<feature type="domain" description="ABC transporter" evidence="8">
    <location>
        <begin position="4"/>
        <end position="227"/>
    </location>
</feature>
<keyword evidence="2" id="KW-1003">Cell membrane</keyword>
<keyword evidence="6" id="KW-1278">Translocase</keyword>
<keyword evidence="5 9" id="KW-0067">ATP-binding</keyword>
<keyword evidence="1" id="KW-0813">Transport</keyword>
<evidence type="ECO:0000256" key="4">
    <source>
        <dbReference type="ARBA" id="ARBA00022741"/>
    </source>
</evidence>
<dbReference type="GO" id="GO:0016887">
    <property type="term" value="F:ATP hydrolysis activity"/>
    <property type="evidence" value="ECO:0007669"/>
    <property type="project" value="InterPro"/>
</dbReference>
<sequence>MALISVRNLHVGERIADVSFALERGDMLGVIGPNGAGKSTLLKSLAGILDYRGEIDFDGHAVDAMSPRQRAQGIGLLPQSGESAWSLNVEDVVALGRLPWGDQDAEAIRVAVNQAGVNELLGRKVDQLSGGERARVWLARVLAGHPKLLLADEPIASLDLYYQRSVMEVLRLYANAGQGVILAIHDLALAARYCDKLCLLHHGRVHAWGTPDKVLTDANLSEVFRIPVHVDLQASPPVVSPR</sequence>
<evidence type="ECO:0000256" key="6">
    <source>
        <dbReference type="ARBA" id="ARBA00022967"/>
    </source>
</evidence>
<keyword evidence="4" id="KW-0547">Nucleotide-binding</keyword>
<evidence type="ECO:0000256" key="3">
    <source>
        <dbReference type="ARBA" id="ARBA00022519"/>
    </source>
</evidence>
<proteinExistence type="predicted"/>
<dbReference type="SUPFAM" id="SSF52540">
    <property type="entry name" value="P-loop containing nucleoside triphosphate hydrolases"/>
    <property type="match status" value="1"/>
</dbReference>
<dbReference type="OrthoDB" id="5296765at2"/>
<dbReference type="InterPro" id="IPR003439">
    <property type="entry name" value="ABC_transporter-like_ATP-bd"/>
</dbReference>
<dbReference type="Pfam" id="PF00005">
    <property type="entry name" value="ABC_tran"/>
    <property type="match status" value="1"/>
</dbReference>
<evidence type="ECO:0000259" key="8">
    <source>
        <dbReference type="PROSITE" id="PS50893"/>
    </source>
</evidence>
<dbReference type="Gene3D" id="3.40.50.300">
    <property type="entry name" value="P-loop containing nucleotide triphosphate hydrolases"/>
    <property type="match status" value="1"/>
</dbReference>
<dbReference type="PANTHER" id="PTHR42794">
    <property type="entry name" value="HEMIN IMPORT ATP-BINDING PROTEIN HMUV"/>
    <property type="match status" value="1"/>
</dbReference>
<dbReference type="PROSITE" id="PS00211">
    <property type="entry name" value="ABC_TRANSPORTER_1"/>
    <property type="match status" value="1"/>
</dbReference>
<dbReference type="PANTHER" id="PTHR42794:SF1">
    <property type="entry name" value="HEMIN IMPORT ATP-BINDING PROTEIN HMUV"/>
    <property type="match status" value="1"/>
</dbReference>
<dbReference type="AlphaFoldDB" id="A0A4R3HQF9"/>
<dbReference type="CDD" id="cd03214">
    <property type="entry name" value="ABC_Iron-Siderophores_B12_Hemin"/>
    <property type="match status" value="1"/>
</dbReference>
<evidence type="ECO:0000256" key="1">
    <source>
        <dbReference type="ARBA" id="ARBA00022448"/>
    </source>
</evidence>